<evidence type="ECO:0000256" key="4">
    <source>
        <dbReference type="ARBA" id="ARBA00022519"/>
    </source>
</evidence>
<gene>
    <name evidence="10" type="primary">pilC</name>
    <name evidence="10" type="ORF">GCM10007938_39350</name>
</gene>
<feature type="transmembrane region" description="Helical" evidence="8">
    <location>
        <begin position="166"/>
        <end position="192"/>
    </location>
</feature>
<evidence type="ECO:0000256" key="3">
    <source>
        <dbReference type="ARBA" id="ARBA00022475"/>
    </source>
</evidence>
<evidence type="ECO:0000256" key="2">
    <source>
        <dbReference type="ARBA" id="ARBA00005745"/>
    </source>
</evidence>
<evidence type="ECO:0000256" key="5">
    <source>
        <dbReference type="ARBA" id="ARBA00022692"/>
    </source>
</evidence>
<dbReference type="EMBL" id="BSPW01000094">
    <property type="protein sequence ID" value="GLT20152.1"/>
    <property type="molecule type" value="Genomic_DNA"/>
</dbReference>
<dbReference type="Pfam" id="PF00482">
    <property type="entry name" value="T2SSF"/>
    <property type="match status" value="2"/>
</dbReference>
<feature type="transmembrane region" description="Helical" evidence="8">
    <location>
        <begin position="377"/>
        <end position="397"/>
    </location>
</feature>
<comment type="subcellular location">
    <subcellularLocation>
        <location evidence="1">Cell inner membrane</location>
        <topology evidence="1">Multi-pass membrane protein</topology>
    </subcellularLocation>
</comment>
<accession>A0ABQ6F3R3</accession>
<comment type="similarity">
    <text evidence="2">Belongs to the GSP F family.</text>
</comment>
<evidence type="ECO:0000256" key="8">
    <source>
        <dbReference type="SAM" id="Phobius"/>
    </source>
</evidence>
<name>A0ABQ6F3R3_9VIBR</name>
<keyword evidence="4" id="KW-0997">Cell inner membrane</keyword>
<sequence>MPTPKLNYYLWRGIDSKGQKKRGKVVALCQTQVLEYLCEQNIDVRLILKQPLPFNKRIQERFNKQDITRLSRQWSSMIDAGLPITTSLKLIANTSAKAGITALIWQIRQKLEAGLSVTQALKQSSDHFDPIFLAIVNAGEKTGRLAESLERIASHREKLEYIRSKALTAAIYPCLVLGTALLVTILMLTQVIPELEQMFSNHNAPLPWFTQQVIYLSQATQNYGPYIGITITLTIWLILHGYHHSRRCREWLDSVKVHLPYIGNLHNLTCFTQFCRTLATCCDSGLPITPSLHASVQTCESTYYQKMIDVVTEEVNSGQALHIAMRQSGVFPQFMMQMIMLGEESGRLTDMLHRIANEYERELEKTIERMSQAFEPIMIVILGTIVSSLVIAMYLPIFNLVSVMG</sequence>
<comment type="caution">
    <text evidence="10">The sequence shown here is derived from an EMBL/GenBank/DDBJ whole genome shotgun (WGS) entry which is preliminary data.</text>
</comment>
<keyword evidence="11" id="KW-1185">Reference proteome</keyword>
<dbReference type="PANTHER" id="PTHR30012">
    <property type="entry name" value="GENERAL SECRETION PATHWAY PROTEIN"/>
    <property type="match status" value="1"/>
</dbReference>
<dbReference type="Gene3D" id="1.20.81.30">
    <property type="entry name" value="Type II secretion system (T2SS), domain F"/>
    <property type="match status" value="2"/>
</dbReference>
<dbReference type="Proteomes" id="UP001157138">
    <property type="component" value="Unassembled WGS sequence"/>
</dbReference>
<evidence type="ECO:0000259" key="9">
    <source>
        <dbReference type="Pfam" id="PF00482"/>
    </source>
</evidence>
<keyword evidence="3" id="KW-1003">Cell membrane</keyword>
<keyword evidence="7 8" id="KW-0472">Membrane</keyword>
<feature type="domain" description="Type II secretion system protein GspF" evidence="9">
    <location>
        <begin position="274"/>
        <end position="396"/>
    </location>
</feature>
<dbReference type="InterPro" id="IPR003004">
    <property type="entry name" value="GspF/PilC"/>
</dbReference>
<evidence type="ECO:0000313" key="11">
    <source>
        <dbReference type="Proteomes" id="UP001157138"/>
    </source>
</evidence>
<keyword evidence="6 8" id="KW-1133">Transmembrane helix</keyword>
<reference evidence="11" key="1">
    <citation type="journal article" date="2019" name="Int. J. Syst. Evol. Microbiol.">
        <title>The Global Catalogue of Microorganisms (GCM) 10K type strain sequencing project: providing services to taxonomists for standard genome sequencing and annotation.</title>
        <authorList>
            <consortium name="The Broad Institute Genomics Platform"/>
            <consortium name="The Broad Institute Genome Sequencing Center for Infectious Disease"/>
            <person name="Wu L."/>
            <person name="Ma J."/>
        </authorList>
    </citation>
    <scope>NUCLEOTIDE SEQUENCE [LARGE SCALE GENOMIC DNA]</scope>
    <source>
        <strain evidence="11">NBRC 108723</strain>
    </source>
</reference>
<protein>
    <submittedName>
        <fullName evidence="10">Type II secretion system protein F</fullName>
    </submittedName>
</protein>
<evidence type="ECO:0000256" key="7">
    <source>
        <dbReference type="ARBA" id="ARBA00023136"/>
    </source>
</evidence>
<organism evidence="10 11">
    <name type="scientific">Vibrio zhanjiangensis</name>
    <dbReference type="NCBI Taxonomy" id="1046128"/>
    <lineage>
        <taxon>Bacteria</taxon>
        <taxon>Pseudomonadati</taxon>
        <taxon>Pseudomonadota</taxon>
        <taxon>Gammaproteobacteria</taxon>
        <taxon>Vibrionales</taxon>
        <taxon>Vibrionaceae</taxon>
        <taxon>Vibrio</taxon>
    </lineage>
</organism>
<evidence type="ECO:0000313" key="10">
    <source>
        <dbReference type="EMBL" id="GLT20152.1"/>
    </source>
</evidence>
<evidence type="ECO:0000256" key="6">
    <source>
        <dbReference type="ARBA" id="ARBA00022989"/>
    </source>
</evidence>
<dbReference type="PRINTS" id="PR00812">
    <property type="entry name" value="BCTERIALGSPF"/>
</dbReference>
<dbReference type="RefSeq" id="WP_284193973.1">
    <property type="nucleotide sequence ID" value="NZ_BSPW01000094.1"/>
</dbReference>
<dbReference type="InterPro" id="IPR042094">
    <property type="entry name" value="T2SS_GspF_sf"/>
</dbReference>
<feature type="transmembrane region" description="Helical" evidence="8">
    <location>
        <begin position="223"/>
        <end position="242"/>
    </location>
</feature>
<evidence type="ECO:0000256" key="1">
    <source>
        <dbReference type="ARBA" id="ARBA00004429"/>
    </source>
</evidence>
<keyword evidence="5 8" id="KW-0812">Transmembrane</keyword>
<dbReference type="InterPro" id="IPR018076">
    <property type="entry name" value="T2SS_GspF_dom"/>
</dbReference>
<feature type="domain" description="Type II secretion system protein GspF" evidence="9">
    <location>
        <begin position="71"/>
        <end position="193"/>
    </location>
</feature>
<dbReference type="PANTHER" id="PTHR30012:SF7">
    <property type="entry name" value="PROTEIN TRANSPORT PROTEIN HOFC HOMOLOG"/>
    <property type="match status" value="1"/>
</dbReference>
<proteinExistence type="inferred from homology"/>